<dbReference type="CDD" id="cd00590">
    <property type="entry name" value="RRM_SF"/>
    <property type="match status" value="1"/>
</dbReference>
<dbReference type="InParanoid" id="A0A0R0FEW2"/>
<organism evidence="3">
    <name type="scientific">Glycine max</name>
    <name type="common">Soybean</name>
    <name type="synonym">Glycine hispida</name>
    <dbReference type="NCBI Taxonomy" id="3847"/>
    <lineage>
        <taxon>Eukaryota</taxon>
        <taxon>Viridiplantae</taxon>
        <taxon>Streptophyta</taxon>
        <taxon>Embryophyta</taxon>
        <taxon>Tracheophyta</taxon>
        <taxon>Spermatophyta</taxon>
        <taxon>Magnoliopsida</taxon>
        <taxon>eudicotyledons</taxon>
        <taxon>Gunneridae</taxon>
        <taxon>Pentapetalae</taxon>
        <taxon>rosids</taxon>
        <taxon>fabids</taxon>
        <taxon>Fabales</taxon>
        <taxon>Fabaceae</taxon>
        <taxon>Papilionoideae</taxon>
        <taxon>50 kb inversion clade</taxon>
        <taxon>NPAAA clade</taxon>
        <taxon>indigoferoid/millettioid clade</taxon>
        <taxon>Phaseoleae</taxon>
        <taxon>Glycine</taxon>
        <taxon>Glycine subgen. Soja</taxon>
    </lineage>
</organism>
<proteinExistence type="predicted"/>
<sequence length="303" mass="33704">MNEITKATNSGSQPGCTFCMGKNDCQVVQSRTKVMNILIKSGKPQEAIVIFQNLIEGGHQPSLATYTTLLNALTTQKYFKPIHSIVSLVEEKQMKPDSRFFNALVNAFAEFGNIEDAKKVVQKMKESGLKPSACTYNTLIKGYGIAGKPDESIKLLDLMSIEGNVKPNLKTCNMLIRALCKMEHTSEAWNVVYKMTTSGMQPDVVSFNTVAISYAQNGKTVQVEAMILEMRRNGLKPNDRTCTIIISGYCREGKVREALRFVYRIKDLGLQPNLIILNSLVNGFVDTMDRDGVNEVSLNLRLC</sequence>
<evidence type="ECO:0000313" key="5">
    <source>
        <dbReference type="Proteomes" id="UP000008827"/>
    </source>
</evidence>
<reference evidence="3 4" key="1">
    <citation type="journal article" date="2010" name="Nature">
        <title>Genome sequence of the palaeopolyploid soybean.</title>
        <authorList>
            <person name="Schmutz J."/>
            <person name="Cannon S.B."/>
            <person name="Schlueter J."/>
            <person name="Ma J."/>
            <person name="Mitros T."/>
            <person name="Nelson W."/>
            <person name="Hyten D.L."/>
            <person name="Song Q."/>
            <person name="Thelen J.J."/>
            <person name="Cheng J."/>
            <person name="Xu D."/>
            <person name="Hellsten U."/>
            <person name="May G.D."/>
            <person name="Yu Y."/>
            <person name="Sakurai T."/>
            <person name="Umezawa T."/>
            <person name="Bhattacharyya M.K."/>
            <person name="Sandhu D."/>
            <person name="Valliyodan B."/>
            <person name="Lindquist E."/>
            <person name="Peto M."/>
            <person name="Grant D."/>
            <person name="Shu S."/>
            <person name="Goodstein D."/>
            <person name="Barry K."/>
            <person name="Futrell-Griggs M."/>
            <person name="Abernathy B."/>
            <person name="Du J."/>
            <person name="Tian Z."/>
            <person name="Zhu L."/>
            <person name="Gill N."/>
            <person name="Joshi T."/>
            <person name="Libault M."/>
            <person name="Sethuraman A."/>
            <person name="Zhang X.-C."/>
            <person name="Shinozaki K."/>
            <person name="Nguyen H.T."/>
            <person name="Wing R.A."/>
            <person name="Cregan P."/>
            <person name="Specht J."/>
            <person name="Grimwood J."/>
            <person name="Rokhsar D."/>
            <person name="Stacey G."/>
            <person name="Shoemaker R.C."/>
            <person name="Jackson S.A."/>
        </authorList>
    </citation>
    <scope>NUCLEOTIDE SEQUENCE</scope>
    <source>
        <strain evidence="4">cv. Williams 82</strain>
        <tissue evidence="3">Callus</tissue>
    </source>
</reference>
<dbReference type="AlphaFoldDB" id="A0A0R0FEW2"/>
<dbReference type="InterPro" id="IPR011990">
    <property type="entry name" value="TPR-like_helical_dom_sf"/>
</dbReference>
<accession>A0A0R0FEW2</accession>
<gene>
    <name evidence="3" type="ORF">GLYMA_17G190200</name>
</gene>
<evidence type="ECO:0000313" key="4">
    <source>
        <dbReference type="EnsemblPlants" id="KRH04829"/>
    </source>
</evidence>
<dbReference type="EMBL" id="CM000850">
    <property type="protein sequence ID" value="KRH04829.1"/>
    <property type="molecule type" value="Genomic_DNA"/>
</dbReference>
<dbReference type="PaxDb" id="3847-GLYMA17G25866.1"/>
<feature type="repeat" description="PPR" evidence="2">
    <location>
        <begin position="168"/>
        <end position="202"/>
    </location>
</feature>
<dbReference type="PROSITE" id="PS51375">
    <property type="entry name" value="PPR"/>
    <property type="match status" value="5"/>
</dbReference>
<dbReference type="PANTHER" id="PTHR47931:SF1">
    <property type="entry name" value="PPR CONTAINING PLANT-LIKE PROTEIN"/>
    <property type="match status" value="1"/>
</dbReference>
<evidence type="ECO:0000313" key="3">
    <source>
        <dbReference type="EMBL" id="KRH04829.1"/>
    </source>
</evidence>
<feature type="repeat" description="PPR" evidence="2">
    <location>
        <begin position="238"/>
        <end position="272"/>
    </location>
</feature>
<dbReference type="SUPFAM" id="SSF81901">
    <property type="entry name" value="HCP-like"/>
    <property type="match status" value="1"/>
</dbReference>
<reference evidence="4" key="2">
    <citation type="submission" date="2018-02" db="UniProtKB">
        <authorList>
            <consortium name="EnsemblPlants"/>
        </authorList>
    </citation>
    <scope>IDENTIFICATION</scope>
    <source>
        <strain evidence="4">Williams 82</strain>
    </source>
</reference>
<dbReference type="Pfam" id="PF01535">
    <property type="entry name" value="PPR"/>
    <property type="match status" value="1"/>
</dbReference>
<dbReference type="Gene3D" id="1.25.40.10">
    <property type="entry name" value="Tetratricopeptide repeat domain"/>
    <property type="match status" value="2"/>
</dbReference>
<evidence type="ECO:0000256" key="1">
    <source>
        <dbReference type="ARBA" id="ARBA00022737"/>
    </source>
</evidence>
<feature type="repeat" description="PPR" evidence="2">
    <location>
        <begin position="132"/>
        <end position="166"/>
    </location>
</feature>
<dbReference type="SMR" id="A0A0R0FEW2"/>
<evidence type="ECO:0008006" key="6">
    <source>
        <dbReference type="Google" id="ProtNLM"/>
    </source>
</evidence>
<keyword evidence="1" id="KW-0677">Repeat</keyword>
<dbReference type="InterPro" id="IPR002885">
    <property type="entry name" value="PPR_rpt"/>
</dbReference>
<dbReference type="Gramene" id="KRH04829">
    <property type="protein sequence ID" value="KRH04829"/>
    <property type="gene ID" value="GLYMA_17G190200"/>
</dbReference>
<keyword evidence="5" id="KW-1185">Reference proteome</keyword>
<protein>
    <recommendedName>
        <fullName evidence="6">Pentacotripeptide-repeat region of PRORP domain-containing protein</fullName>
    </recommendedName>
</protein>
<dbReference type="OMA" id="CKMEHTS"/>
<reference evidence="3" key="3">
    <citation type="submission" date="2018-07" db="EMBL/GenBank/DDBJ databases">
        <title>WGS assembly of Glycine max.</title>
        <authorList>
            <person name="Schmutz J."/>
            <person name="Cannon S."/>
            <person name="Schlueter J."/>
            <person name="Ma J."/>
            <person name="Mitros T."/>
            <person name="Nelson W."/>
            <person name="Hyten D."/>
            <person name="Song Q."/>
            <person name="Thelen J."/>
            <person name="Cheng J."/>
            <person name="Xu D."/>
            <person name="Hellsten U."/>
            <person name="May G."/>
            <person name="Yu Y."/>
            <person name="Sakurai T."/>
            <person name="Umezawa T."/>
            <person name="Bhattacharyya M."/>
            <person name="Sandhu D."/>
            <person name="Valliyodan B."/>
            <person name="Lindquist E."/>
            <person name="Peto M."/>
            <person name="Grant D."/>
            <person name="Shu S."/>
            <person name="Goodstein D."/>
            <person name="Barry K."/>
            <person name="Futrell-Griggs M."/>
            <person name="Abernathy B."/>
            <person name="Du J."/>
            <person name="Tian Z."/>
            <person name="Zhu L."/>
            <person name="Gill N."/>
            <person name="Joshi T."/>
            <person name="Libault M."/>
            <person name="Sethuraman A."/>
            <person name="Zhang X."/>
            <person name="Shinozaki K."/>
            <person name="Nguyen H."/>
            <person name="Wing R."/>
            <person name="Cregan P."/>
            <person name="Specht J."/>
            <person name="Grimwood J."/>
            <person name="Rokhsar D."/>
            <person name="Stacey G."/>
            <person name="Shoemaker R."/>
            <person name="Jackson S."/>
        </authorList>
    </citation>
    <scope>NUCLEOTIDE SEQUENCE</scope>
    <source>
        <tissue evidence="3">Callus</tissue>
    </source>
</reference>
<feature type="repeat" description="PPR" evidence="2">
    <location>
        <begin position="203"/>
        <end position="237"/>
    </location>
</feature>
<evidence type="ECO:0000256" key="2">
    <source>
        <dbReference type="PROSITE-ProRule" id="PRU00708"/>
    </source>
</evidence>
<dbReference type="Pfam" id="PF13041">
    <property type="entry name" value="PPR_2"/>
    <property type="match status" value="2"/>
</dbReference>
<dbReference type="Proteomes" id="UP000008827">
    <property type="component" value="Chromosome 17"/>
</dbReference>
<name>A0A0R0FEW2_SOYBN</name>
<dbReference type="NCBIfam" id="TIGR00756">
    <property type="entry name" value="PPR"/>
    <property type="match status" value="5"/>
</dbReference>
<dbReference type="PANTHER" id="PTHR47931">
    <property type="entry name" value="OS01G0228400 PROTEIN"/>
    <property type="match status" value="1"/>
</dbReference>
<dbReference type="EnsemblPlants" id="KRH04829">
    <property type="protein sequence ID" value="KRH04829"/>
    <property type="gene ID" value="GLYMA_17G190200"/>
</dbReference>
<feature type="repeat" description="PPR" evidence="2">
    <location>
        <begin position="97"/>
        <end position="131"/>
    </location>
</feature>